<feature type="disulfide bond" evidence="6">
    <location>
        <begin position="424"/>
        <end position="433"/>
    </location>
</feature>
<evidence type="ECO:0000256" key="4">
    <source>
        <dbReference type="ARBA" id="ARBA00023157"/>
    </source>
</evidence>
<feature type="domain" description="EGF-like" evidence="7">
    <location>
        <begin position="283"/>
        <end position="319"/>
    </location>
</feature>
<evidence type="ECO:0000256" key="1">
    <source>
        <dbReference type="ARBA" id="ARBA00022536"/>
    </source>
</evidence>
<organism evidence="8 9">
    <name type="scientific">Danionella cerebrum</name>
    <dbReference type="NCBI Taxonomy" id="2873325"/>
    <lineage>
        <taxon>Eukaryota</taxon>
        <taxon>Metazoa</taxon>
        <taxon>Chordata</taxon>
        <taxon>Craniata</taxon>
        <taxon>Vertebrata</taxon>
        <taxon>Euteleostomi</taxon>
        <taxon>Actinopterygii</taxon>
        <taxon>Neopterygii</taxon>
        <taxon>Teleostei</taxon>
        <taxon>Ostariophysi</taxon>
        <taxon>Cypriniformes</taxon>
        <taxon>Danionidae</taxon>
        <taxon>Danioninae</taxon>
        <taxon>Danionella</taxon>
    </lineage>
</organism>
<evidence type="ECO:0000313" key="9">
    <source>
        <dbReference type="Proteomes" id="UP000316079"/>
    </source>
</evidence>
<dbReference type="CDD" id="cd00054">
    <property type="entry name" value="EGF_CA"/>
    <property type="match status" value="3"/>
</dbReference>
<evidence type="ECO:0000256" key="2">
    <source>
        <dbReference type="ARBA" id="ARBA00022729"/>
    </source>
</evidence>
<keyword evidence="1 6" id="KW-0245">EGF-like domain</keyword>
<feature type="domain" description="EGF-like" evidence="7">
    <location>
        <begin position="358"/>
        <end position="394"/>
    </location>
</feature>
<dbReference type="GO" id="GO:0005509">
    <property type="term" value="F:calcium ion binding"/>
    <property type="evidence" value="ECO:0007669"/>
    <property type="project" value="InterPro"/>
</dbReference>
<dbReference type="PROSITE" id="PS00022">
    <property type="entry name" value="EGF_1"/>
    <property type="match status" value="3"/>
</dbReference>
<dbReference type="InterPro" id="IPR001881">
    <property type="entry name" value="EGF-like_Ca-bd_dom"/>
</dbReference>
<dbReference type="InterPro" id="IPR051022">
    <property type="entry name" value="Notch_Cell-Fate_Det"/>
</dbReference>
<dbReference type="PROSITE" id="PS01186">
    <property type="entry name" value="EGF_2"/>
    <property type="match status" value="3"/>
</dbReference>
<evidence type="ECO:0000313" key="8">
    <source>
        <dbReference type="EMBL" id="TRZ01469.1"/>
    </source>
</evidence>
<dbReference type="PROSITE" id="PS50026">
    <property type="entry name" value="EGF_3"/>
    <property type="match status" value="4"/>
</dbReference>
<comment type="caution">
    <text evidence="8">The sequence shown here is derived from an EMBL/GenBank/DDBJ whole genome shotgun (WGS) entry which is preliminary data.</text>
</comment>
<evidence type="ECO:0000256" key="5">
    <source>
        <dbReference type="ARBA" id="ARBA00023180"/>
    </source>
</evidence>
<dbReference type="FunFam" id="2.10.25.10:FF:001002">
    <property type="entry name" value="Protein eyes shut homolog"/>
    <property type="match status" value="1"/>
</dbReference>
<feature type="disulfide bond" evidence="6">
    <location>
        <begin position="384"/>
        <end position="393"/>
    </location>
</feature>
<gene>
    <name evidence="8" type="ORF">DNTS_003937</name>
</gene>
<dbReference type="InterPro" id="IPR000742">
    <property type="entry name" value="EGF"/>
</dbReference>
<keyword evidence="3" id="KW-0677">Repeat</keyword>
<dbReference type="Gene3D" id="2.10.25.10">
    <property type="entry name" value="Laminin"/>
    <property type="match status" value="4"/>
</dbReference>
<dbReference type="SUPFAM" id="SSF57196">
    <property type="entry name" value="EGF/Laminin"/>
    <property type="match status" value="4"/>
</dbReference>
<dbReference type="Proteomes" id="UP000316079">
    <property type="component" value="Unassembled WGS sequence"/>
</dbReference>
<keyword evidence="5" id="KW-0325">Glycoprotein</keyword>
<feature type="domain" description="EGF-like" evidence="7">
    <location>
        <begin position="396"/>
        <end position="434"/>
    </location>
</feature>
<dbReference type="SMART" id="SM00181">
    <property type="entry name" value="EGF"/>
    <property type="match status" value="4"/>
</dbReference>
<dbReference type="Pfam" id="PF00008">
    <property type="entry name" value="EGF"/>
    <property type="match status" value="3"/>
</dbReference>
<reference evidence="8 9" key="1">
    <citation type="journal article" date="2019" name="Sci. Data">
        <title>Hybrid genome assembly and annotation of Danionella translucida.</title>
        <authorList>
            <person name="Kadobianskyi M."/>
            <person name="Schulze L."/>
            <person name="Schuelke M."/>
            <person name="Judkewitz B."/>
        </authorList>
    </citation>
    <scope>NUCLEOTIDE SEQUENCE [LARGE SCALE GENOMIC DNA]</scope>
    <source>
        <strain evidence="8 9">Bolton</strain>
    </source>
</reference>
<protein>
    <recommendedName>
        <fullName evidence="7">EGF-like domain-containing protein</fullName>
    </recommendedName>
</protein>
<feature type="disulfide bond" evidence="6">
    <location>
        <begin position="309"/>
        <end position="318"/>
    </location>
</feature>
<accession>A0A553RH10</accession>
<dbReference type="OrthoDB" id="283575at2759"/>
<sequence length="474" mass="53482">MVLCGLYNKVYLVQIPSACQPCTHYRYCTESEKAFQIGIKRIKSPSAKEHRGTCSVCVSLLSILSSSLNVKHRGYALFPNKRTRSKQHHQGFYLPKHIKEVSNHHILSMPEDHKVGSHDRNLSDYDKWSSQLLPSLSVAVRDLRAMFLPGKKSKIESTCVIEGNVYCQITCRRPVSGKWHTQPKNISMQWTLMENTCSSLTQCWNNLTETNKPFWETGQYRFPQLCPLELQLGDVVFVSADSNLKQYGFQMNKVSKEEFENCLILELQQEKLMLDHRTYCERKRLLCDSNPCWNDGRCEETANGYVCTCPGGFTGLNCETTTETDSYCKSGGCQLDEACATFKHNSTCVCLNPECSEQAEVCGTLPCFNGGTCVVHNGEFHCRCRQGYSGRNCEEIIDFCKLLSIDCLNEGLCLNLVGGYNCFCAPGWKGEFCQYLENACMAYPNRCMNGATCISMSQPTAPPHYMCTCLPGYT</sequence>
<dbReference type="PANTHER" id="PTHR24049">
    <property type="entry name" value="CRUMBS FAMILY MEMBER"/>
    <property type="match status" value="1"/>
</dbReference>
<dbReference type="InterPro" id="IPR000152">
    <property type="entry name" value="EGF-type_Asp/Asn_hydroxyl_site"/>
</dbReference>
<name>A0A553RH10_9TELE</name>
<feature type="domain" description="EGF-like" evidence="7">
    <location>
        <begin position="436"/>
        <end position="474"/>
    </location>
</feature>
<dbReference type="InterPro" id="IPR013032">
    <property type="entry name" value="EGF-like_CS"/>
</dbReference>
<evidence type="ECO:0000256" key="3">
    <source>
        <dbReference type="ARBA" id="ARBA00022737"/>
    </source>
</evidence>
<dbReference type="STRING" id="623744.A0A553RH10"/>
<keyword evidence="9" id="KW-1185">Reference proteome</keyword>
<proteinExistence type="predicted"/>
<keyword evidence="2" id="KW-0732">Signal</keyword>
<keyword evidence="4 6" id="KW-1015">Disulfide bond</keyword>
<dbReference type="FunFam" id="2.10.25.10:FF:000255">
    <property type="entry name" value="Sushi, nidogen and EGF-like domains 1"/>
    <property type="match status" value="1"/>
</dbReference>
<evidence type="ECO:0000256" key="6">
    <source>
        <dbReference type="PROSITE-ProRule" id="PRU00076"/>
    </source>
</evidence>
<dbReference type="EMBL" id="SRMA01024099">
    <property type="protein sequence ID" value="TRZ01469.1"/>
    <property type="molecule type" value="Genomic_DNA"/>
</dbReference>
<comment type="caution">
    <text evidence="6">Lacks conserved residue(s) required for the propagation of feature annotation.</text>
</comment>
<dbReference type="PROSITE" id="PS00010">
    <property type="entry name" value="ASX_HYDROXYL"/>
    <property type="match status" value="1"/>
</dbReference>
<dbReference type="Pfam" id="PF12661">
    <property type="entry name" value="hEGF"/>
    <property type="match status" value="1"/>
</dbReference>
<dbReference type="FunFam" id="2.10.25.10:FF:000829">
    <property type="entry name" value="Crumbs homolog 2"/>
    <property type="match status" value="1"/>
</dbReference>
<dbReference type="AlphaFoldDB" id="A0A553RH10"/>
<evidence type="ECO:0000259" key="7">
    <source>
        <dbReference type="PROSITE" id="PS50026"/>
    </source>
</evidence>
<dbReference type="SMART" id="SM00179">
    <property type="entry name" value="EGF_CA"/>
    <property type="match status" value="3"/>
</dbReference>
<feature type="non-terminal residue" evidence="8">
    <location>
        <position position="474"/>
    </location>
</feature>